<proteinExistence type="predicted"/>
<organism evidence="1 2">
    <name type="scientific">Paraglomus brasilianum</name>
    <dbReference type="NCBI Taxonomy" id="144538"/>
    <lineage>
        <taxon>Eukaryota</taxon>
        <taxon>Fungi</taxon>
        <taxon>Fungi incertae sedis</taxon>
        <taxon>Mucoromycota</taxon>
        <taxon>Glomeromycotina</taxon>
        <taxon>Glomeromycetes</taxon>
        <taxon>Paraglomerales</taxon>
        <taxon>Paraglomeraceae</taxon>
        <taxon>Paraglomus</taxon>
    </lineage>
</organism>
<name>A0A9N9CXB5_9GLOM</name>
<accession>A0A9N9CXB5</accession>
<dbReference type="Proteomes" id="UP000789739">
    <property type="component" value="Unassembled WGS sequence"/>
</dbReference>
<dbReference type="AlphaFoldDB" id="A0A9N9CXB5"/>
<sequence length="73" mass="8340">MSTCQHQPLHDKRLGIPSTMMNCKRFKSLSTMMNCKRFKSEYDDELQAIQVLACGSAIYQSARLTLGNQKAKR</sequence>
<dbReference type="EMBL" id="CAJVPI010001503">
    <property type="protein sequence ID" value="CAG8615835.1"/>
    <property type="molecule type" value="Genomic_DNA"/>
</dbReference>
<protein>
    <submittedName>
        <fullName evidence="1">1901_t:CDS:1</fullName>
    </submittedName>
</protein>
<evidence type="ECO:0000313" key="1">
    <source>
        <dbReference type="EMBL" id="CAG8615835.1"/>
    </source>
</evidence>
<evidence type="ECO:0000313" key="2">
    <source>
        <dbReference type="Proteomes" id="UP000789739"/>
    </source>
</evidence>
<comment type="caution">
    <text evidence="1">The sequence shown here is derived from an EMBL/GenBank/DDBJ whole genome shotgun (WGS) entry which is preliminary data.</text>
</comment>
<keyword evidence="2" id="KW-1185">Reference proteome</keyword>
<reference evidence="1" key="1">
    <citation type="submission" date="2021-06" db="EMBL/GenBank/DDBJ databases">
        <authorList>
            <person name="Kallberg Y."/>
            <person name="Tangrot J."/>
            <person name="Rosling A."/>
        </authorList>
    </citation>
    <scope>NUCLEOTIDE SEQUENCE</scope>
    <source>
        <strain evidence="1">BR232B</strain>
    </source>
</reference>
<feature type="non-terminal residue" evidence="1">
    <location>
        <position position="73"/>
    </location>
</feature>
<gene>
    <name evidence="1" type="ORF">PBRASI_LOCUS8427</name>
</gene>